<reference evidence="6 7" key="1">
    <citation type="submission" date="2023-04" db="EMBL/GenBank/DDBJ databases">
        <title>Marinoamorphus aggregata gen. nov., sp. Nov., isolate from tissue of brittle star Ophioplocus japonicus.</title>
        <authorList>
            <person name="Kawano K."/>
            <person name="Sawayama S."/>
            <person name="Nakagawa S."/>
        </authorList>
    </citation>
    <scope>NUCLEOTIDE SEQUENCE [LARGE SCALE GENOMIC DNA]</scope>
    <source>
        <strain evidence="6 7">NKW23</strain>
    </source>
</reference>
<name>A0ABQ6LLC0_9RHOB</name>
<keyword evidence="3" id="KW-0804">Transcription</keyword>
<protein>
    <submittedName>
        <fullName evidence="6">Crp/Fnr family transcriptional regulator</fullName>
    </submittedName>
</protein>
<keyword evidence="1" id="KW-0805">Transcription regulation</keyword>
<sequence>MDNGIWETLPPGSMLRACGPDGFAALTAHWSELSVAAGTSIVSIEDHDNDVYFILAGRVRATTYASSGREVAFSELRPGDSFGELAAIDGGPRSTNVVALTAVRLGRLPATQFNALIDGDRAVMRAVLQLLAGRVRGLSARMVDVTTMNARKRLIAFMLQLSEPDGADRAVIPALPTQQALADAILGQREAVGREMSRLRKKGWILREGRRLRILSVSRLRAELAAD</sequence>
<dbReference type="InterPro" id="IPR018490">
    <property type="entry name" value="cNMP-bd_dom_sf"/>
</dbReference>
<dbReference type="PROSITE" id="PS51063">
    <property type="entry name" value="HTH_CRP_2"/>
    <property type="match status" value="1"/>
</dbReference>
<dbReference type="InterPro" id="IPR050397">
    <property type="entry name" value="Env_Response_Regulators"/>
</dbReference>
<dbReference type="CDD" id="cd00038">
    <property type="entry name" value="CAP_ED"/>
    <property type="match status" value="1"/>
</dbReference>
<keyword evidence="2" id="KW-0238">DNA-binding</keyword>
<keyword evidence="7" id="KW-1185">Reference proteome</keyword>
<feature type="domain" description="Cyclic nucleotide-binding" evidence="4">
    <location>
        <begin position="14"/>
        <end position="134"/>
    </location>
</feature>
<evidence type="ECO:0000313" key="6">
    <source>
        <dbReference type="EMBL" id="GMG81085.1"/>
    </source>
</evidence>
<evidence type="ECO:0000313" key="7">
    <source>
        <dbReference type="Proteomes" id="UP001239909"/>
    </source>
</evidence>
<dbReference type="PROSITE" id="PS50042">
    <property type="entry name" value="CNMP_BINDING_3"/>
    <property type="match status" value="1"/>
</dbReference>
<dbReference type="SMART" id="SM00419">
    <property type="entry name" value="HTH_CRP"/>
    <property type="match status" value="1"/>
</dbReference>
<dbReference type="Pfam" id="PF13545">
    <property type="entry name" value="HTH_Crp_2"/>
    <property type="match status" value="1"/>
</dbReference>
<accession>A0ABQ6LLC0</accession>
<dbReference type="InterPro" id="IPR036388">
    <property type="entry name" value="WH-like_DNA-bd_sf"/>
</dbReference>
<gene>
    <name evidence="6" type="ORF">LNKW23_02970</name>
</gene>
<dbReference type="Gene3D" id="2.60.120.10">
    <property type="entry name" value="Jelly Rolls"/>
    <property type="match status" value="1"/>
</dbReference>
<dbReference type="InterPro" id="IPR012318">
    <property type="entry name" value="HTH_CRP"/>
</dbReference>
<organism evidence="6 7">
    <name type="scientific">Paralimibaculum aggregatum</name>
    <dbReference type="NCBI Taxonomy" id="3036245"/>
    <lineage>
        <taxon>Bacteria</taxon>
        <taxon>Pseudomonadati</taxon>
        <taxon>Pseudomonadota</taxon>
        <taxon>Alphaproteobacteria</taxon>
        <taxon>Rhodobacterales</taxon>
        <taxon>Paracoccaceae</taxon>
        <taxon>Paralimibaculum</taxon>
    </lineage>
</organism>
<evidence type="ECO:0000256" key="3">
    <source>
        <dbReference type="ARBA" id="ARBA00023163"/>
    </source>
</evidence>
<comment type="caution">
    <text evidence="6">The sequence shown here is derived from an EMBL/GenBank/DDBJ whole genome shotgun (WGS) entry which is preliminary data.</text>
</comment>
<dbReference type="InterPro" id="IPR036390">
    <property type="entry name" value="WH_DNA-bd_sf"/>
</dbReference>
<dbReference type="EMBL" id="BSYI01000002">
    <property type="protein sequence ID" value="GMG81085.1"/>
    <property type="molecule type" value="Genomic_DNA"/>
</dbReference>
<proteinExistence type="predicted"/>
<dbReference type="Gene3D" id="1.10.10.10">
    <property type="entry name" value="Winged helix-like DNA-binding domain superfamily/Winged helix DNA-binding domain"/>
    <property type="match status" value="1"/>
</dbReference>
<evidence type="ECO:0000259" key="5">
    <source>
        <dbReference type="PROSITE" id="PS51063"/>
    </source>
</evidence>
<dbReference type="Pfam" id="PF00027">
    <property type="entry name" value="cNMP_binding"/>
    <property type="match status" value="1"/>
</dbReference>
<dbReference type="SMART" id="SM00100">
    <property type="entry name" value="cNMP"/>
    <property type="match status" value="1"/>
</dbReference>
<dbReference type="PANTHER" id="PTHR24567">
    <property type="entry name" value="CRP FAMILY TRANSCRIPTIONAL REGULATORY PROTEIN"/>
    <property type="match status" value="1"/>
</dbReference>
<dbReference type="InterPro" id="IPR000595">
    <property type="entry name" value="cNMP-bd_dom"/>
</dbReference>
<evidence type="ECO:0000256" key="2">
    <source>
        <dbReference type="ARBA" id="ARBA00023125"/>
    </source>
</evidence>
<dbReference type="SUPFAM" id="SSF51206">
    <property type="entry name" value="cAMP-binding domain-like"/>
    <property type="match status" value="1"/>
</dbReference>
<dbReference type="PANTHER" id="PTHR24567:SF74">
    <property type="entry name" value="HTH-TYPE TRANSCRIPTIONAL REGULATOR ARCR"/>
    <property type="match status" value="1"/>
</dbReference>
<dbReference type="Proteomes" id="UP001239909">
    <property type="component" value="Unassembled WGS sequence"/>
</dbReference>
<dbReference type="InterPro" id="IPR014710">
    <property type="entry name" value="RmlC-like_jellyroll"/>
</dbReference>
<dbReference type="RefSeq" id="WP_285669710.1">
    <property type="nucleotide sequence ID" value="NZ_BSYI01000002.1"/>
</dbReference>
<evidence type="ECO:0000259" key="4">
    <source>
        <dbReference type="PROSITE" id="PS50042"/>
    </source>
</evidence>
<dbReference type="SUPFAM" id="SSF46785">
    <property type="entry name" value="Winged helix' DNA-binding domain"/>
    <property type="match status" value="1"/>
</dbReference>
<evidence type="ECO:0000256" key="1">
    <source>
        <dbReference type="ARBA" id="ARBA00023015"/>
    </source>
</evidence>
<feature type="domain" description="HTH crp-type" evidence="5">
    <location>
        <begin position="148"/>
        <end position="218"/>
    </location>
</feature>